<evidence type="ECO:0000256" key="10">
    <source>
        <dbReference type="ARBA" id="ARBA00022946"/>
    </source>
</evidence>
<evidence type="ECO:0000256" key="7">
    <source>
        <dbReference type="ARBA" id="ARBA00022801"/>
    </source>
</evidence>
<dbReference type="Pfam" id="PF12513">
    <property type="entry name" value="SUV3_C"/>
    <property type="match status" value="1"/>
</dbReference>
<sequence>MLRQGHRVVWWNYGHKFLLPTMSRTCRCVSEQIKQPRVLYGFGVRHRSSGNDSDFSSLVKALPLKPIQDPDGINVGEELTGRLNEKDIIKTLNKFYTQKQVKELAADNGLDDKLFHQAFVSFRRFCVESKALPVDVHILLNDIIHEARHITDLLPYFLKYAKMIFPHLECMEDLQKISDLRLPANWYPEARSIHRKIIYHAGPTNSGKTYHALQRYSAAKSGVYCGPLRLLANEVFHRTNVGKTPCDLITGEERRYVREDGEPADHVSCTVEMLNVTKPYEVAVIDEIQMLRDPGRGWAWTRALLGACAQEVHVCGEASAIDIVKDIAMEIGDELEVRKYKRLTPIEVLDKAVEDFSNIRPGDCIVCFSKNDIYHCSRQLEKRGVEAAVIYGTLPPGTKVAQANKFNDADDPCRVMVSTDAIGMGLNLNIKRIIFYSLVKPTINEKGEKEIDFIPISMTKQIAGRAGRYGTQYEDGEVTTFKTNDLSMLQQLLASDVEPVKQAGLHPTADQIELFAYHLPNATLSNLIDIFVTLSQLDSDRYFLCKVDDFKFLADMIEHIPVQLRVRYVFCCAPIAQNRPFVCAMFLRFARQYSRGEPMTFDWLCRQINWPFQVPTVIKDQIHLESVFDVLDLYLWLSYRFMDMFPDADQVRHIQKELDGIIQEGVANITKLLRNTESHVSTETNDEDDFEVSRRRATAASSIAMDFEASMKQAAGDSPHPTDRKNNRKLTEQLIESGVITPAMIDTIIKEHSSSTKTKRSGRLRVPTVKRKR</sequence>
<keyword evidence="10" id="KW-0809">Transit peptide</keyword>
<dbReference type="EMBL" id="JAODUP010000701">
    <property type="protein sequence ID" value="KAK2145127.1"/>
    <property type="molecule type" value="Genomic_DNA"/>
</dbReference>
<dbReference type="FunFam" id="3.40.50.300:FF:000446">
    <property type="entry name" value="ATP-dependent RNA helicase SUPV3L1, mitochondrial"/>
    <property type="match status" value="1"/>
</dbReference>
<evidence type="ECO:0000256" key="9">
    <source>
        <dbReference type="ARBA" id="ARBA00022840"/>
    </source>
</evidence>
<dbReference type="SUPFAM" id="SSF52540">
    <property type="entry name" value="P-loop containing nucleoside triphosphate hydrolases"/>
    <property type="match status" value="2"/>
</dbReference>
<dbReference type="FunFam" id="1.20.58.1080:FF:000001">
    <property type="entry name" value="ATP-dependent RNA helicase SUPV3L1, mitochondrial"/>
    <property type="match status" value="1"/>
</dbReference>
<keyword evidence="7" id="KW-0378">Hydrolase</keyword>
<dbReference type="GO" id="GO:0016787">
    <property type="term" value="F:hydrolase activity"/>
    <property type="evidence" value="ECO:0007669"/>
    <property type="project" value="UniProtKB-KW"/>
</dbReference>
<dbReference type="Gene3D" id="1.20.58.1080">
    <property type="match status" value="1"/>
</dbReference>
<dbReference type="GO" id="GO:0005524">
    <property type="term" value="F:ATP binding"/>
    <property type="evidence" value="ECO:0007669"/>
    <property type="project" value="UniProtKB-KW"/>
</dbReference>
<comment type="cofactor">
    <cofactor evidence="1">
        <name>Mn(2+)</name>
        <dbReference type="ChEBI" id="CHEBI:29035"/>
    </cofactor>
</comment>
<dbReference type="CDD" id="cd17913">
    <property type="entry name" value="DEXQc_Suv3"/>
    <property type="match status" value="1"/>
</dbReference>
<dbReference type="InterPro" id="IPR001650">
    <property type="entry name" value="Helicase_C-like"/>
</dbReference>
<dbReference type="GO" id="GO:0000965">
    <property type="term" value="P:mitochondrial RNA 3'-end processing"/>
    <property type="evidence" value="ECO:0007669"/>
    <property type="project" value="TreeGrafter"/>
</dbReference>
<evidence type="ECO:0000256" key="6">
    <source>
        <dbReference type="ARBA" id="ARBA00022741"/>
    </source>
</evidence>
<comment type="subcellular location">
    <subcellularLocation>
        <location evidence="3">Mitochondrion</location>
    </subcellularLocation>
</comment>
<dbReference type="GO" id="GO:0003724">
    <property type="term" value="F:RNA helicase activity"/>
    <property type="evidence" value="ECO:0007669"/>
    <property type="project" value="UniProtKB-EC"/>
</dbReference>
<feature type="region of interest" description="Disordered" evidence="13">
    <location>
        <begin position="750"/>
        <end position="773"/>
    </location>
</feature>
<evidence type="ECO:0000259" key="14">
    <source>
        <dbReference type="PROSITE" id="PS51194"/>
    </source>
</evidence>
<dbReference type="FunFam" id="3.40.50.300:FF:000269">
    <property type="entry name" value="ATP-dependent RNA helicase SUPV3L1, mitochondrial"/>
    <property type="match status" value="1"/>
</dbReference>
<dbReference type="SMART" id="SM00490">
    <property type="entry name" value="HELICc"/>
    <property type="match status" value="1"/>
</dbReference>
<dbReference type="PANTHER" id="PTHR12131">
    <property type="entry name" value="ATP-DEPENDENT RNA AND DNA HELICASE"/>
    <property type="match status" value="1"/>
</dbReference>
<comment type="cofactor">
    <cofactor evidence="2">
        <name>Mg(2+)</name>
        <dbReference type="ChEBI" id="CHEBI:18420"/>
    </cofactor>
</comment>
<evidence type="ECO:0000256" key="4">
    <source>
        <dbReference type="ARBA" id="ARBA00008708"/>
    </source>
</evidence>
<comment type="catalytic activity">
    <reaction evidence="12">
        <text>ATP + H2O = ADP + phosphate + H(+)</text>
        <dbReference type="Rhea" id="RHEA:13065"/>
        <dbReference type="ChEBI" id="CHEBI:15377"/>
        <dbReference type="ChEBI" id="CHEBI:15378"/>
        <dbReference type="ChEBI" id="CHEBI:30616"/>
        <dbReference type="ChEBI" id="CHEBI:43474"/>
        <dbReference type="ChEBI" id="CHEBI:456216"/>
        <dbReference type="EC" id="3.6.4.13"/>
    </reaction>
</comment>
<comment type="caution">
    <text evidence="15">The sequence shown here is derived from an EMBL/GenBank/DDBJ whole genome shotgun (WGS) entry which is preliminary data.</text>
</comment>
<dbReference type="Pfam" id="PF18147">
    <property type="entry name" value="Suv3_C_1"/>
    <property type="match status" value="1"/>
</dbReference>
<protein>
    <recommendedName>
        <fullName evidence="5">RNA helicase</fullName>
        <ecNumber evidence="5">3.6.4.13</ecNumber>
    </recommendedName>
</protein>
<evidence type="ECO:0000256" key="12">
    <source>
        <dbReference type="ARBA" id="ARBA00047984"/>
    </source>
</evidence>
<evidence type="ECO:0000313" key="16">
    <source>
        <dbReference type="Proteomes" id="UP001208570"/>
    </source>
</evidence>
<dbReference type="Proteomes" id="UP001208570">
    <property type="component" value="Unassembled WGS sequence"/>
</dbReference>
<dbReference type="Gene3D" id="1.10.1740.140">
    <property type="match status" value="1"/>
</dbReference>
<evidence type="ECO:0000256" key="13">
    <source>
        <dbReference type="SAM" id="MobiDB-lite"/>
    </source>
</evidence>
<accession>A0AAD9J2X7</accession>
<dbReference type="Pfam" id="PF22527">
    <property type="entry name" value="DEXQc_Suv3"/>
    <property type="match status" value="1"/>
</dbReference>
<feature type="domain" description="Helicase C-terminal" evidence="14">
    <location>
        <begin position="348"/>
        <end position="516"/>
    </location>
</feature>
<evidence type="ECO:0000313" key="15">
    <source>
        <dbReference type="EMBL" id="KAK2145127.1"/>
    </source>
</evidence>
<dbReference type="InterPro" id="IPR050699">
    <property type="entry name" value="RNA-DNA_Helicase"/>
</dbReference>
<dbReference type="PANTHER" id="PTHR12131:SF1">
    <property type="entry name" value="ATP-DEPENDENT RNA HELICASE SUPV3L1, MITOCHONDRIAL-RELATED"/>
    <property type="match status" value="1"/>
</dbReference>
<dbReference type="GO" id="GO:0045025">
    <property type="term" value="C:mitochondrial degradosome"/>
    <property type="evidence" value="ECO:0007669"/>
    <property type="project" value="TreeGrafter"/>
</dbReference>
<dbReference type="Pfam" id="PF18114">
    <property type="entry name" value="Suv3_N"/>
    <property type="match status" value="1"/>
</dbReference>
<dbReference type="AlphaFoldDB" id="A0AAD9J2X7"/>
<dbReference type="Gene3D" id="3.40.50.300">
    <property type="entry name" value="P-loop containing nucleotide triphosphate hydrolases"/>
    <property type="match status" value="2"/>
</dbReference>
<evidence type="ECO:0000256" key="2">
    <source>
        <dbReference type="ARBA" id="ARBA00001946"/>
    </source>
</evidence>
<keyword evidence="9" id="KW-0067">ATP-binding</keyword>
<dbReference type="InterPro" id="IPR027417">
    <property type="entry name" value="P-loop_NTPase"/>
</dbReference>
<evidence type="ECO:0000256" key="3">
    <source>
        <dbReference type="ARBA" id="ARBA00004173"/>
    </source>
</evidence>
<dbReference type="InterPro" id="IPR044774">
    <property type="entry name" value="Suv3_DEXQc"/>
</dbReference>
<dbReference type="Gene3D" id="1.20.272.40">
    <property type="match status" value="1"/>
</dbReference>
<dbReference type="InterPro" id="IPR055206">
    <property type="entry name" value="DEXQc_SUV3"/>
</dbReference>
<name>A0AAD9J2X7_9ANNE</name>
<reference evidence="15" key="1">
    <citation type="journal article" date="2023" name="Mol. Biol. Evol.">
        <title>Third-Generation Sequencing Reveals the Adaptive Role of the Epigenome in Three Deep-Sea Polychaetes.</title>
        <authorList>
            <person name="Perez M."/>
            <person name="Aroh O."/>
            <person name="Sun Y."/>
            <person name="Lan Y."/>
            <person name="Juniper S.K."/>
            <person name="Young C.R."/>
            <person name="Angers B."/>
            <person name="Qian P.Y."/>
        </authorList>
    </citation>
    <scope>NUCLEOTIDE SEQUENCE</scope>
    <source>
        <strain evidence="15">P08H-3</strain>
    </source>
</reference>
<dbReference type="InterPro" id="IPR041082">
    <property type="entry name" value="Suv3_C_1"/>
</dbReference>
<keyword evidence="8" id="KW-0347">Helicase</keyword>
<dbReference type="EC" id="3.6.4.13" evidence="5"/>
<feature type="compositionally biased region" description="Basic residues" evidence="13">
    <location>
        <begin position="757"/>
        <end position="773"/>
    </location>
</feature>
<dbReference type="PROSITE" id="PS51194">
    <property type="entry name" value="HELICASE_CTER"/>
    <property type="match status" value="1"/>
</dbReference>
<keyword evidence="16" id="KW-1185">Reference proteome</keyword>
<proteinExistence type="inferred from homology"/>
<dbReference type="CDD" id="cd18805">
    <property type="entry name" value="SF2_C_suv3"/>
    <property type="match status" value="1"/>
</dbReference>
<evidence type="ECO:0000256" key="11">
    <source>
        <dbReference type="ARBA" id="ARBA00023128"/>
    </source>
</evidence>
<evidence type="ECO:0000256" key="1">
    <source>
        <dbReference type="ARBA" id="ARBA00001936"/>
    </source>
</evidence>
<keyword evidence="11" id="KW-0496">Mitochondrion</keyword>
<dbReference type="InterPro" id="IPR022192">
    <property type="entry name" value="SUV3_C"/>
</dbReference>
<dbReference type="InterPro" id="IPR041453">
    <property type="entry name" value="Suv3_N"/>
</dbReference>
<dbReference type="Pfam" id="PF00271">
    <property type="entry name" value="Helicase_C"/>
    <property type="match status" value="1"/>
</dbReference>
<gene>
    <name evidence="15" type="ORF">LSH36_701g02017</name>
</gene>
<organism evidence="15 16">
    <name type="scientific">Paralvinella palmiformis</name>
    <dbReference type="NCBI Taxonomy" id="53620"/>
    <lineage>
        <taxon>Eukaryota</taxon>
        <taxon>Metazoa</taxon>
        <taxon>Spiralia</taxon>
        <taxon>Lophotrochozoa</taxon>
        <taxon>Annelida</taxon>
        <taxon>Polychaeta</taxon>
        <taxon>Sedentaria</taxon>
        <taxon>Canalipalpata</taxon>
        <taxon>Terebellida</taxon>
        <taxon>Terebelliformia</taxon>
        <taxon>Alvinellidae</taxon>
        <taxon>Paralvinella</taxon>
    </lineage>
</organism>
<comment type="similarity">
    <text evidence="4">Belongs to the helicase family.</text>
</comment>
<keyword evidence="6" id="KW-0547">Nucleotide-binding</keyword>
<evidence type="ECO:0000256" key="8">
    <source>
        <dbReference type="ARBA" id="ARBA00022806"/>
    </source>
</evidence>
<evidence type="ECO:0000256" key="5">
    <source>
        <dbReference type="ARBA" id="ARBA00012552"/>
    </source>
</evidence>